<dbReference type="Proteomes" id="UP000037035">
    <property type="component" value="Unassembled WGS sequence"/>
</dbReference>
<reference evidence="1 2" key="1">
    <citation type="submission" date="2015-08" db="EMBL/GenBank/DDBJ databases">
        <title>Next Generation Sequencing and Analysis of the Genome of Puccinia sorghi L Schw, the Causal Agent of Maize Common Rust.</title>
        <authorList>
            <person name="Rochi L."/>
            <person name="Burguener G."/>
            <person name="Darino M."/>
            <person name="Turjanski A."/>
            <person name="Kreff E."/>
            <person name="Dieguez M.J."/>
            <person name="Sacco F."/>
        </authorList>
    </citation>
    <scope>NUCLEOTIDE SEQUENCE [LARGE SCALE GENOMIC DNA]</scope>
    <source>
        <strain evidence="1 2">RO10H11247</strain>
    </source>
</reference>
<name>A0A0L6UAZ3_9BASI</name>
<evidence type="ECO:0000313" key="1">
    <source>
        <dbReference type="EMBL" id="KNZ45422.1"/>
    </source>
</evidence>
<organism evidence="1 2">
    <name type="scientific">Puccinia sorghi</name>
    <dbReference type="NCBI Taxonomy" id="27349"/>
    <lineage>
        <taxon>Eukaryota</taxon>
        <taxon>Fungi</taxon>
        <taxon>Dikarya</taxon>
        <taxon>Basidiomycota</taxon>
        <taxon>Pucciniomycotina</taxon>
        <taxon>Pucciniomycetes</taxon>
        <taxon>Pucciniales</taxon>
        <taxon>Pucciniaceae</taxon>
        <taxon>Puccinia</taxon>
    </lineage>
</organism>
<dbReference type="OrthoDB" id="2506088at2759"/>
<accession>A0A0L6UAZ3</accession>
<dbReference type="PANTHER" id="PTHR31912:SF34">
    <property type="entry name" value="NOTOCHORD-RELATED PROTEIN"/>
    <property type="match status" value="1"/>
</dbReference>
<dbReference type="EMBL" id="LAVV01013646">
    <property type="protein sequence ID" value="KNZ45422.1"/>
    <property type="molecule type" value="Genomic_DNA"/>
</dbReference>
<proteinExistence type="predicted"/>
<gene>
    <name evidence="1" type="ORF">VP01_8137g1</name>
</gene>
<feature type="non-terminal residue" evidence="1">
    <location>
        <position position="1"/>
    </location>
</feature>
<comment type="caution">
    <text evidence="1">The sequence shown here is derived from an EMBL/GenBank/DDBJ whole genome shotgun (WGS) entry which is preliminary data.</text>
</comment>
<dbReference type="AlphaFoldDB" id="A0A0L6UAZ3"/>
<dbReference type="PANTHER" id="PTHR31912">
    <property type="entry name" value="IP13529P"/>
    <property type="match status" value="1"/>
</dbReference>
<sequence length="277" mass="31449">LHVVLLGIVKYLTTDLMKKLTTSQSDELEARLWAFKFEGLKLAPIQPKQMVAHHGSFIGKEYQMVLQEAPFFIFPLMNSDMKQIWQAFCVIGICLSKHTLKIGMYSVINENLSPNSTCCCIYLIPSDGTVQFIPTVQAHEEIWPNSFSYYQLLRSLVSGTKLLDKSRGCYFQASSQAREIFDNNPIIQESLGYNSSQIIRSEKFPCLHGNHSKKDANQISSEDVIRDGYFVLLNPSASNTQRYFNCTMIIFQFIKYNASGSENPHAGHCGKKNHLSR</sequence>
<protein>
    <submittedName>
        <fullName evidence="1">Uncharacterized protein</fullName>
    </submittedName>
</protein>
<evidence type="ECO:0000313" key="2">
    <source>
        <dbReference type="Proteomes" id="UP000037035"/>
    </source>
</evidence>
<dbReference type="VEuPathDB" id="FungiDB:VP01_8137g1"/>
<dbReference type="STRING" id="27349.A0A0L6UAZ3"/>
<keyword evidence="2" id="KW-1185">Reference proteome</keyword>